<accession>A0A8S1NPP0</accession>
<sequence length="82" mass="9348">MEKKQESGQNTLMSLWSKRTSIDTDLNETPSVYLDMEYSQDIQKYNFVIGILKPGQKRIGLIAINKNKLSIAGILGIKKFKK</sequence>
<evidence type="ECO:0000313" key="1">
    <source>
        <dbReference type="EMBL" id="CAD8091573.1"/>
    </source>
</evidence>
<reference evidence="1" key="1">
    <citation type="submission" date="2021-01" db="EMBL/GenBank/DDBJ databases">
        <authorList>
            <consortium name="Genoscope - CEA"/>
            <person name="William W."/>
        </authorList>
    </citation>
    <scope>NUCLEOTIDE SEQUENCE</scope>
</reference>
<name>A0A8S1NPP0_PARPR</name>
<protein>
    <submittedName>
        <fullName evidence="1">Uncharacterized protein</fullName>
    </submittedName>
</protein>
<comment type="caution">
    <text evidence="1">The sequence shown here is derived from an EMBL/GenBank/DDBJ whole genome shotgun (WGS) entry which is preliminary data.</text>
</comment>
<keyword evidence="2" id="KW-1185">Reference proteome</keyword>
<gene>
    <name evidence="1" type="ORF">PPRIM_AZ9-3.1.T0880138</name>
</gene>
<dbReference type="Proteomes" id="UP000688137">
    <property type="component" value="Unassembled WGS sequence"/>
</dbReference>
<proteinExistence type="predicted"/>
<organism evidence="1 2">
    <name type="scientific">Paramecium primaurelia</name>
    <dbReference type="NCBI Taxonomy" id="5886"/>
    <lineage>
        <taxon>Eukaryota</taxon>
        <taxon>Sar</taxon>
        <taxon>Alveolata</taxon>
        <taxon>Ciliophora</taxon>
        <taxon>Intramacronucleata</taxon>
        <taxon>Oligohymenophorea</taxon>
        <taxon>Peniculida</taxon>
        <taxon>Parameciidae</taxon>
        <taxon>Paramecium</taxon>
    </lineage>
</organism>
<dbReference type="EMBL" id="CAJJDM010000091">
    <property type="protein sequence ID" value="CAD8091573.1"/>
    <property type="molecule type" value="Genomic_DNA"/>
</dbReference>
<evidence type="ECO:0000313" key="2">
    <source>
        <dbReference type="Proteomes" id="UP000688137"/>
    </source>
</evidence>
<dbReference type="AlphaFoldDB" id="A0A8S1NPP0"/>
<dbReference type="OMA" id="NETPSVY"/>